<reference evidence="7" key="1">
    <citation type="submission" date="2016-04" db="EMBL/GenBank/DDBJ databases">
        <authorList>
            <person name="Chen L."/>
            <person name="Zhuang W."/>
            <person name="Wang G."/>
        </authorList>
    </citation>
    <scope>NUCLEOTIDE SEQUENCE [LARGE SCALE GENOMIC DNA]</scope>
    <source>
        <strain evidence="7">208</strain>
    </source>
</reference>
<dbReference type="SMART" id="SM00644">
    <property type="entry name" value="Ami_2"/>
    <property type="match status" value="1"/>
</dbReference>
<dbReference type="Gene3D" id="3.40.80.10">
    <property type="entry name" value="Peptidoglycan recognition protein-like"/>
    <property type="match status" value="1"/>
</dbReference>
<gene>
    <name evidence="6" type="ORF">A4R26_33215</name>
</gene>
<comment type="catalytic activity">
    <reaction evidence="1">
        <text>Hydrolyzes the link between N-acetylmuramoyl residues and L-amino acid residues in certain cell-wall glycopeptides.</text>
        <dbReference type="EC" id="3.5.1.28"/>
    </reaction>
</comment>
<dbReference type="EMBL" id="LWBP01000026">
    <property type="protein sequence ID" value="OQP67538.1"/>
    <property type="molecule type" value="Genomic_DNA"/>
</dbReference>
<dbReference type="GO" id="GO:0008745">
    <property type="term" value="F:N-acetylmuramoyl-L-alanine amidase activity"/>
    <property type="evidence" value="ECO:0007669"/>
    <property type="project" value="UniProtKB-EC"/>
</dbReference>
<dbReference type="EC" id="3.5.1.28" evidence="2"/>
<keyword evidence="3" id="KW-0378">Hydrolase</keyword>
<dbReference type="STRING" id="550983.A4R26_33215"/>
<dbReference type="CDD" id="cd06583">
    <property type="entry name" value="PGRP"/>
    <property type="match status" value="1"/>
</dbReference>
<evidence type="ECO:0000256" key="4">
    <source>
        <dbReference type="ARBA" id="ARBA00023316"/>
    </source>
</evidence>
<evidence type="ECO:0000313" key="6">
    <source>
        <dbReference type="EMBL" id="OQP67538.1"/>
    </source>
</evidence>
<dbReference type="GO" id="GO:0009253">
    <property type="term" value="P:peptidoglycan catabolic process"/>
    <property type="evidence" value="ECO:0007669"/>
    <property type="project" value="InterPro"/>
</dbReference>
<dbReference type="InterPro" id="IPR002502">
    <property type="entry name" value="Amidase_domain"/>
</dbReference>
<organism evidence="6 7">
    <name type="scientific">Niastella populi</name>
    <dbReference type="NCBI Taxonomy" id="550983"/>
    <lineage>
        <taxon>Bacteria</taxon>
        <taxon>Pseudomonadati</taxon>
        <taxon>Bacteroidota</taxon>
        <taxon>Chitinophagia</taxon>
        <taxon>Chitinophagales</taxon>
        <taxon>Chitinophagaceae</taxon>
        <taxon>Niastella</taxon>
    </lineage>
</organism>
<protein>
    <recommendedName>
        <fullName evidence="2">N-acetylmuramoyl-L-alanine amidase</fullName>
        <ecNumber evidence="2">3.5.1.28</ecNumber>
    </recommendedName>
</protein>
<dbReference type="InterPro" id="IPR036505">
    <property type="entry name" value="Amidase/PGRP_sf"/>
</dbReference>
<keyword evidence="4" id="KW-0961">Cell wall biogenesis/degradation</keyword>
<keyword evidence="7" id="KW-1185">Reference proteome</keyword>
<dbReference type="Pfam" id="PF01510">
    <property type="entry name" value="Amidase_2"/>
    <property type="match status" value="1"/>
</dbReference>
<evidence type="ECO:0000313" key="7">
    <source>
        <dbReference type="Proteomes" id="UP000192276"/>
    </source>
</evidence>
<sequence>MLILLFSVNVTAQQTDNYQSYFAEAYRLYPNIPRGVLEATAWSASHMNNLANEQKADGEKEPMPEHFGIFALVENGRGYFKNNLLTVCQLSGITPEQFKKDVRLQILAVAKFLSREAHAQNLPASTTPESFSKVLEKLSNIPDDGSAINKYAHSLYTYDIYDNLKRGFRSPRLTQQPRNVQLDRIYAPQTLRTLSAPGVQIDYQQDRIRANGAILKANTSNTANSSNNNARTESTNDVNAIQSADYPPALWDQANTGNFTVGRGGVAITNVTVHTTQGNYAGTISWFNNPSANVSAHYVIRSSDGQVTQMVLEKDRAWHVYNNNSYTIGIEHEGWVSDASWYTNAMYNSSAALVRDICRDNNIDRTKCYKGSSSSGVVVLPREVRIKGHQHYPDNNHTDPGINWNWPKYYNLINPPTALTVMSFAVKDQSTGLAVASAAVTITQPNGT</sequence>
<evidence type="ECO:0000256" key="3">
    <source>
        <dbReference type="ARBA" id="ARBA00022801"/>
    </source>
</evidence>
<accession>A0A1V9GAQ6</accession>
<dbReference type="SUPFAM" id="SSF55846">
    <property type="entry name" value="N-acetylmuramoyl-L-alanine amidase-like"/>
    <property type="match status" value="1"/>
</dbReference>
<proteinExistence type="predicted"/>
<evidence type="ECO:0000259" key="5">
    <source>
        <dbReference type="SMART" id="SM00644"/>
    </source>
</evidence>
<comment type="caution">
    <text evidence="6">The sequence shown here is derived from an EMBL/GenBank/DDBJ whole genome shotgun (WGS) entry which is preliminary data.</text>
</comment>
<feature type="non-terminal residue" evidence="6">
    <location>
        <position position="448"/>
    </location>
</feature>
<dbReference type="InterPro" id="IPR051206">
    <property type="entry name" value="NAMLAA_amidase_2"/>
</dbReference>
<name>A0A1V9GAQ6_9BACT</name>
<feature type="domain" description="N-acetylmuramoyl-L-alanine amidase" evidence="5">
    <location>
        <begin position="256"/>
        <end position="401"/>
    </location>
</feature>
<dbReference type="PANTHER" id="PTHR30417">
    <property type="entry name" value="N-ACETYLMURAMOYL-L-ALANINE AMIDASE AMID"/>
    <property type="match status" value="1"/>
</dbReference>
<dbReference type="AlphaFoldDB" id="A0A1V9GAQ6"/>
<dbReference type="GO" id="GO:0009254">
    <property type="term" value="P:peptidoglycan turnover"/>
    <property type="evidence" value="ECO:0007669"/>
    <property type="project" value="TreeGrafter"/>
</dbReference>
<dbReference type="Proteomes" id="UP000192276">
    <property type="component" value="Unassembled WGS sequence"/>
</dbReference>
<evidence type="ECO:0000256" key="1">
    <source>
        <dbReference type="ARBA" id="ARBA00001561"/>
    </source>
</evidence>
<evidence type="ECO:0000256" key="2">
    <source>
        <dbReference type="ARBA" id="ARBA00011901"/>
    </source>
</evidence>
<dbReference type="PANTHER" id="PTHR30417:SF1">
    <property type="entry name" value="N-ACETYLMURAMOYL-L-ALANINE AMIDASE AMID"/>
    <property type="match status" value="1"/>
</dbReference>
<dbReference type="GO" id="GO:0071555">
    <property type="term" value="P:cell wall organization"/>
    <property type="evidence" value="ECO:0007669"/>
    <property type="project" value="UniProtKB-KW"/>
</dbReference>